<dbReference type="RefSeq" id="WP_133528320.1">
    <property type="nucleotide sequence ID" value="NZ_SNXO01000014.1"/>
</dbReference>
<feature type="domain" description="Beta-lactamase class A catalytic" evidence="1">
    <location>
        <begin position="48"/>
        <end position="262"/>
    </location>
</feature>
<evidence type="ECO:0000313" key="3">
    <source>
        <dbReference type="Proteomes" id="UP000295500"/>
    </source>
</evidence>
<dbReference type="OrthoDB" id="9775096at2"/>
<dbReference type="Gene3D" id="3.40.710.10">
    <property type="entry name" value="DD-peptidase/beta-lactamase superfamily"/>
    <property type="match status" value="1"/>
</dbReference>
<accession>A0A4R6Q610</accession>
<dbReference type="EMBL" id="SNXO01000014">
    <property type="protein sequence ID" value="TDP56449.1"/>
    <property type="molecule type" value="Genomic_DNA"/>
</dbReference>
<dbReference type="GO" id="GO:0030655">
    <property type="term" value="P:beta-lactam antibiotic catabolic process"/>
    <property type="evidence" value="ECO:0007669"/>
    <property type="project" value="InterPro"/>
</dbReference>
<keyword evidence="3" id="KW-1185">Reference proteome</keyword>
<dbReference type="PANTHER" id="PTHR35333">
    <property type="entry name" value="BETA-LACTAMASE"/>
    <property type="match status" value="1"/>
</dbReference>
<sequence>MSEEELEEYLRDRTGSLAGHVGIYCQELATGKTMDVVDGKRLGDRPAEEDVFESASVIKIWIMAAAYDLMAKGKLSPDEILTLKDIDKVPFVGDEDYARDQARGQLTEDMFPESGVLNAMHPGLELTVEDTIRLMILISDNTATNMMIDLVGLDVVNNFLNKMGMSKSRLCRRLFDSDPSGMGQENSISLSETGWFFRQLYDGTLVSAEASEKMSSMMQNQQTTYKIPFFLREIPIAHKTGEDCGIANDVGIVFAKNPFIFCFASNGVDVAAADRLCQDAALEVYNYYNV</sequence>
<evidence type="ECO:0000313" key="2">
    <source>
        <dbReference type="EMBL" id="TDP56449.1"/>
    </source>
</evidence>
<dbReference type="InterPro" id="IPR012338">
    <property type="entry name" value="Beta-lactam/transpept-like"/>
</dbReference>
<dbReference type="AlphaFoldDB" id="A0A4R6Q610"/>
<gene>
    <name evidence="2" type="ORF">EV211_11423</name>
</gene>
<dbReference type="InterPro" id="IPR045155">
    <property type="entry name" value="Beta-lactam_cat"/>
</dbReference>
<comment type="caution">
    <text evidence="2">The sequence shown here is derived from an EMBL/GenBank/DDBJ whole genome shotgun (WGS) entry which is preliminary data.</text>
</comment>
<protein>
    <submittedName>
        <fullName evidence="2">Beta-lactamase class A</fullName>
    </submittedName>
</protein>
<reference evidence="2 3" key="1">
    <citation type="submission" date="2019-03" db="EMBL/GenBank/DDBJ databases">
        <title>Genomic Encyclopedia of Type Strains, Phase IV (KMG-IV): sequencing the most valuable type-strain genomes for metagenomic binning, comparative biology and taxonomic classification.</title>
        <authorList>
            <person name="Goeker M."/>
        </authorList>
    </citation>
    <scope>NUCLEOTIDE SEQUENCE [LARGE SCALE GENOMIC DNA]</scope>
    <source>
        <strain evidence="2 3">DSM 28287</strain>
    </source>
</reference>
<proteinExistence type="predicted"/>
<dbReference type="PANTHER" id="PTHR35333:SF3">
    <property type="entry name" value="BETA-LACTAMASE-TYPE TRANSPEPTIDASE FOLD CONTAINING PROTEIN"/>
    <property type="match status" value="1"/>
</dbReference>
<dbReference type="SUPFAM" id="SSF56601">
    <property type="entry name" value="beta-lactamase/transpeptidase-like"/>
    <property type="match status" value="1"/>
</dbReference>
<name>A0A4R6Q610_9FIRM</name>
<dbReference type="Proteomes" id="UP000295500">
    <property type="component" value="Unassembled WGS sequence"/>
</dbReference>
<dbReference type="GO" id="GO:0008800">
    <property type="term" value="F:beta-lactamase activity"/>
    <property type="evidence" value="ECO:0007669"/>
    <property type="project" value="InterPro"/>
</dbReference>
<dbReference type="GO" id="GO:0046677">
    <property type="term" value="P:response to antibiotic"/>
    <property type="evidence" value="ECO:0007669"/>
    <property type="project" value="InterPro"/>
</dbReference>
<organism evidence="2 3">
    <name type="scientific">Aminicella lysinilytica</name>
    <dbReference type="NCBI Taxonomy" id="433323"/>
    <lineage>
        <taxon>Bacteria</taxon>
        <taxon>Bacillati</taxon>
        <taxon>Bacillota</taxon>
        <taxon>Clostridia</taxon>
        <taxon>Peptostreptococcales</taxon>
        <taxon>Anaerovoracaceae</taxon>
        <taxon>Aminicella</taxon>
    </lineage>
</organism>
<evidence type="ECO:0000259" key="1">
    <source>
        <dbReference type="Pfam" id="PF13354"/>
    </source>
</evidence>
<dbReference type="InterPro" id="IPR000871">
    <property type="entry name" value="Beta-lactam_class-A"/>
</dbReference>
<dbReference type="Pfam" id="PF13354">
    <property type="entry name" value="Beta-lactamase2"/>
    <property type="match status" value="1"/>
</dbReference>